<dbReference type="SUPFAM" id="SSF81301">
    <property type="entry name" value="Nucleotidyltransferase"/>
    <property type="match status" value="1"/>
</dbReference>
<evidence type="ECO:0000256" key="4">
    <source>
        <dbReference type="ARBA" id="ARBA00022842"/>
    </source>
</evidence>
<dbReference type="GO" id="GO:0016787">
    <property type="term" value="F:hydrolase activity"/>
    <property type="evidence" value="ECO:0007669"/>
    <property type="project" value="UniProtKB-KW"/>
</dbReference>
<organism evidence="7 8">
    <name type="scientific">Candidatus Desulfatifera sulfidica</name>
    <dbReference type="NCBI Taxonomy" id="2841691"/>
    <lineage>
        <taxon>Bacteria</taxon>
        <taxon>Pseudomonadati</taxon>
        <taxon>Thermodesulfobacteriota</taxon>
        <taxon>Desulfobulbia</taxon>
        <taxon>Desulfobulbales</taxon>
        <taxon>Desulfobulbaceae</taxon>
        <taxon>Candidatus Desulfatifera</taxon>
    </lineage>
</organism>
<keyword evidence="4" id="KW-0460">Magnesium</keyword>
<evidence type="ECO:0000259" key="6">
    <source>
        <dbReference type="PROSITE" id="PS51831"/>
    </source>
</evidence>
<evidence type="ECO:0000313" key="7">
    <source>
        <dbReference type="EMBL" id="MBC8207576.1"/>
    </source>
</evidence>
<dbReference type="SUPFAM" id="SSF109604">
    <property type="entry name" value="HD-domain/PDEase-like"/>
    <property type="match status" value="1"/>
</dbReference>
<dbReference type="InterPro" id="IPR003607">
    <property type="entry name" value="HD/PDEase_dom"/>
</dbReference>
<accession>A0A8J6T8M4</accession>
<dbReference type="AlphaFoldDB" id="A0A8J6T8M4"/>
<evidence type="ECO:0000313" key="8">
    <source>
        <dbReference type="Proteomes" id="UP000599024"/>
    </source>
</evidence>
<dbReference type="GO" id="GO:0008773">
    <property type="term" value="F:[protein-PII] uridylyltransferase activity"/>
    <property type="evidence" value="ECO:0007669"/>
    <property type="project" value="InterPro"/>
</dbReference>
<proteinExistence type="inferred from homology"/>
<protein>
    <submittedName>
        <fullName evidence="7">HD domain-containing protein</fullName>
    </submittedName>
</protein>
<dbReference type="CDD" id="cd00077">
    <property type="entry name" value="HDc"/>
    <property type="match status" value="1"/>
</dbReference>
<keyword evidence="2" id="KW-0548">Nucleotidyltransferase</keyword>
<feature type="non-terminal residue" evidence="7">
    <location>
        <position position="510"/>
    </location>
</feature>
<keyword evidence="3" id="KW-0378">Hydrolase</keyword>
<feature type="domain" description="HD" evidence="6">
    <location>
        <begin position="436"/>
        <end position="510"/>
    </location>
</feature>
<dbReference type="Gene3D" id="1.20.120.330">
    <property type="entry name" value="Nucleotidyltransferases domain 2"/>
    <property type="match status" value="1"/>
</dbReference>
<dbReference type="PANTHER" id="PTHR47320">
    <property type="entry name" value="BIFUNCTIONAL URIDYLYLTRANSFERASE/URIDYLYL-REMOVING ENZYME"/>
    <property type="match status" value="1"/>
</dbReference>
<evidence type="ECO:0000256" key="1">
    <source>
        <dbReference type="ARBA" id="ARBA00022679"/>
    </source>
</evidence>
<dbReference type="Pfam" id="PF01966">
    <property type="entry name" value="HD"/>
    <property type="match status" value="1"/>
</dbReference>
<keyword evidence="5" id="KW-0511">Multifunctional enzyme</keyword>
<dbReference type="Proteomes" id="UP000599024">
    <property type="component" value="Unassembled WGS sequence"/>
</dbReference>
<reference evidence="7 8" key="1">
    <citation type="submission" date="2020-08" db="EMBL/GenBank/DDBJ databases">
        <title>Bridging the membrane lipid divide: bacteria of the FCB group superphylum have the potential to synthesize archaeal ether lipids.</title>
        <authorList>
            <person name="Villanueva L."/>
            <person name="Von Meijenfeldt F.A.B."/>
            <person name="Westbye A.B."/>
            <person name="Yadav S."/>
            <person name="Hopmans E.C."/>
            <person name="Dutilh B.E."/>
            <person name="Sinninghe Damste J.S."/>
        </authorList>
    </citation>
    <scope>NUCLEOTIDE SEQUENCE [LARGE SCALE GENOMIC DNA]</scope>
    <source>
        <strain evidence="7">NIOZ-UU81</strain>
    </source>
</reference>
<dbReference type="InterPro" id="IPR013546">
    <property type="entry name" value="PII_UdlTrfase/GS_AdlTrfase"/>
</dbReference>
<evidence type="ECO:0000256" key="2">
    <source>
        <dbReference type="ARBA" id="ARBA00022695"/>
    </source>
</evidence>
<gene>
    <name evidence="7" type="ORF">H8E79_00180</name>
</gene>
<dbReference type="InterPro" id="IPR043519">
    <property type="entry name" value="NT_sf"/>
</dbReference>
<sequence>MASPLRAQREALEELWRQGLSGQALLAEQSRLVDVFLVERFVEATKGLEGQVALLALGGYGRSELFPYSDIDLMILYVSEVSDRIGGVAEAILYPLWDAGLDVGHGVRTVAESLDHAREEFFFQVALLDARFLAGSEDLCQDLLGQFQGAFIEGKREAFVQTMKGFRLDRRQRFGSHSYLLEPHVKEGKGGLRDIQAMLWTARVVFGLGGLDEIALAGILTDEEQEAFDDSWNFLIRVRNRLHYLSGRRNDQLYFEQQEEMAAAFGYQAVEGGLRVESFMRDLYGHLQTISVTTDLFFEHVDEVFGLAGQGSGEGGRVLEKGIELRHGRVHLAVSQADLGRRPYLLMRLFLASSRSGVPVHHRSIRLVVESLGLMSDKLRSSPRLAAPFFEILTEGHDCFAVLESMLETGLLVAYIPELSGVVCLAQHDLYHIYTVDRHSLQAVAELRQVAEEEGRLFRTLRDPRILLLATLLHDIGKGRGGDHSEIGAELVIGAGARLGLSPVECEDVA</sequence>
<comment type="caution">
    <text evidence="7">The sequence shown here is derived from an EMBL/GenBank/DDBJ whole genome shotgun (WGS) entry which is preliminary data.</text>
</comment>
<evidence type="ECO:0000256" key="3">
    <source>
        <dbReference type="ARBA" id="ARBA00022801"/>
    </source>
</evidence>
<evidence type="ECO:0000256" key="5">
    <source>
        <dbReference type="ARBA" id="ARBA00023268"/>
    </source>
</evidence>
<dbReference type="SUPFAM" id="SSF81593">
    <property type="entry name" value="Nucleotidyltransferase substrate binding subunit/domain"/>
    <property type="match status" value="1"/>
</dbReference>
<dbReference type="InterPro" id="IPR006674">
    <property type="entry name" value="HD_domain"/>
</dbReference>
<dbReference type="EMBL" id="JACNLK010000005">
    <property type="protein sequence ID" value="MBC8207576.1"/>
    <property type="molecule type" value="Genomic_DNA"/>
</dbReference>
<name>A0A8J6T8M4_9BACT</name>
<dbReference type="HAMAP" id="MF_00277">
    <property type="entry name" value="PII_uridylyl_transf"/>
    <property type="match status" value="1"/>
</dbReference>
<dbReference type="PANTHER" id="PTHR47320:SF1">
    <property type="entry name" value="BIFUNCTIONAL URIDYLYLTRANSFERASE_URIDYLYL-REMOVING ENZYME"/>
    <property type="match status" value="1"/>
</dbReference>
<dbReference type="PROSITE" id="PS51831">
    <property type="entry name" value="HD"/>
    <property type="match status" value="1"/>
</dbReference>
<dbReference type="Gene3D" id="1.10.3210.10">
    <property type="entry name" value="Hypothetical protein af1432"/>
    <property type="match status" value="1"/>
</dbReference>
<dbReference type="InterPro" id="IPR010043">
    <property type="entry name" value="UTase/UR"/>
</dbReference>
<dbReference type="CDD" id="cd05401">
    <property type="entry name" value="NT_GlnE_GlnD_like"/>
    <property type="match status" value="1"/>
</dbReference>
<dbReference type="Pfam" id="PF08335">
    <property type="entry name" value="GlnD_UR_UTase"/>
    <property type="match status" value="1"/>
</dbReference>
<keyword evidence="1" id="KW-0808">Transferase</keyword>